<keyword evidence="4 7" id="KW-0812">Transmembrane</keyword>
<feature type="transmembrane region" description="Helical" evidence="7">
    <location>
        <begin position="256"/>
        <end position="278"/>
    </location>
</feature>
<sequence>MQAMHKRFLNGLQRSLKPSLMLKKTEHKEIKLKVPLFRPLVHPEFRHLCVANFLANIGSWMQIFATGWLVAIQTKDPSVSAMAQTLTQIPIFLFSVLGGVMADRYQSFRYLGSVNVSMMISSIILASFCLLSVPAISIIFIFTFLTASGTALKASAWQATMSSLVAPEEIEAAATLNGLSYNLASIIGPSLGAMLFAITGAAALYFTNAICLASLAVIYFWMQKGASKSQRNIKKSFLSLLTEGLRISAGSIKFRGILIITALIFFSVSTFQAMLPAYVSLIVKGNSHTLGLLMGGFGAGAVIAAFSLSTLRTLLFRHQLLALACGVYGMFLFIFSTGAPVIVLVPVAIVGGFAWASIVSTMNSSAQSVFDSSLRARALSVYSMCFYGSLTLGSLTWGKVSALYGIQTAFCISSSLMACTALYVFFASNTRD</sequence>
<comment type="subcellular location">
    <subcellularLocation>
        <location evidence="1">Cell membrane</location>
        <topology evidence="1">Multi-pass membrane protein</topology>
    </subcellularLocation>
</comment>
<evidence type="ECO:0000256" key="1">
    <source>
        <dbReference type="ARBA" id="ARBA00004651"/>
    </source>
</evidence>
<accession>D4GCS1</accession>
<dbReference type="KEGG" id="pam:PANA_1577"/>
<dbReference type="eggNOG" id="COG0477">
    <property type="taxonomic scope" value="Bacteria"/>
</dbReference>
<dbReference type="InterPro" id="IPR010290">
    <property type="entry name" value="TM_effector"/>
</dbReference>
<gene>
    <name evidence="8" type="primary">ybdA</name>
    <name evidence="8" type="ordered locus">PANA_1577</name>
</gene>
<organism evidence="8 9">
    <name type="scientific">Pantoea ananatis (strain LMG 20103)</name>
    <dbReference type="NCBI Taxonomy" id="706191"/>
    <lineage>
        <taxon>Bacteria</taxon>
        <taxon>Pseudomonadati</taxon>
        <taxon>Pseudomonadota</taxon>
        <taxon>Gammaproteobacteria</taxon>
        <taxon>Enterobacterales</taxon>
        <taxon>Erwiniaceae</taxon>
        <taxon>Pantoea</taxon>
    </lineage>
</organism>
<evidence type="ECO:0000256" key="6">
    <source>
        <dbReference type="ARBA" id="ARBA00023136"/>
    </source>
</evidence>
<dbReference type="CDD" id="cd06173">
    <property type="entry name" value="MFS_MefA_like"/>
    <property type="match status" value="1"/>
</dbReference>
<dbReference type="GO" id="GO:0005886">
    <property type="term" value="C:plasma membrane"/>
    <property type="evidence" value="ECO:0007669"/>
    <property type="project" value="UniProtKB-SubCell"/>
</dbReference>
<evidence type="ECO:0000256" key="5">
    <source>
        <dbReference type="ARBA" id="ARBA00022989"/>
    </source>
</evidence>
<evidence type="ECO:0000313" key="9">
    <source>
        <dbReference type="Proteomes" id="UP000001702"/>
    </source>
</evidence>
<feature type="transmembrane region" description="Helical" evidence="7">
    <location>
        <begin position="379"/>
        <end position="398"/>
    </location>
</feature>
<name>D4GCS1_PANAM</name>
<proteinExistence type="predicted"/>
<dbReference type="PANTHER" id="PTHR23513">
    <property type="entry name" value="INTEGRAL MEMBRANE EFFLUX PROTEIN-RELATED"/>
    <property type="match status" value="1"/>
</dbReference>
<dbReference type="Pfam" id="PF05977">
    <property type="entry name" value="MFS_3"/>
    <property type="match status" value="1"/>
</dbReference>
<feature type="transmembrane region" description="Helical" evidence="7">
    <location>
        <begin position="341"/>
        <end position="359"/>
    </location>
</feature>
<dbReference type="SUPFAM" id="SSF103473">
    <property type="entry name" value="MFS general substrate transporter"/>
    <property type="match status" value="1"/>
</dbReference>
<feature type="transmembrane region" description="Helical" evidence="7">
    <location>
        <begin position="193"/>
        <end position="221"/>
    </location>
</feature>
<evidence type="ECO:0000256" key="2">
    <source>
        <dbReference type="ARBA" id="ARBA00022448"/>
    </source>
</evidence>
<dbReference type="Proteomes" id="UP000001702">
    <property type="component" value="Chromosome"/>
</dbReference>
<keyword evidence="9" id="KW-1185">Reference proteome</keyword>
<keyword evidence="3" id="KW-1003">Cell membrane</keyword>
<evidence type="ECO:0000256" key="7">
    <source>
        <dbReference type="SAM" id="Phobius"/>
    </source>
</evidence>
<reference evidence="8 9" key="1">
    <citation type="journal article" date="2010" name="J. Bacteriol.">
        <title>Genome sequence of Pantoea ananatis LMG20103, the causative agent of Eucalyptus blight and dieback.</title>
        <authorList>
            <person name="De Maayer P."/>
            <person name="Chan W.Y."/>
            <person name="Venter S.N."/>
            <person name="Toth I.K."/>
            <person name="Birch P.R."/>
            <person name="Joubert F."/>
            <person name="Coutinho T.A."/>
        </authorList>
    </citation>
    <scope>NUCLEOTIDE SEQUENCE [LARGE SCALE GENOMIC DNA]</scope>
    <source>
        <strain evidence="8 9">LMG 20103</strain>
    </source>
</reference>
<dbReference type="AlphaFoldDB" id="D4GCS1"/>
<feature type="transmembrane region" description="Helical" evidence="7">
    <location>
        <begin position="123"/>
        <end position="145"/>
    </location>
</feature>
<feature type="transmembrane region" description="Helical" evidence="7">
    <location>
        <begin position="404"/>
        <end position="426"/>
    </location>
</feature>
<dbReference type="PANTHER" id="PTHR23513:SF11">
    <property type="entry name" value="STAPHYLOFERRIN A TRANSPORTER"/>
    <property type="match status" value="1"/>
</dbReference>
<keyword evidence="2" id="KW-0813">Transport</keyword>
<dbReference type="STRING" id="706191.PANA_1577"/>
<feature type="transmembrane region" description="Helical" evidence="7">
    <location>
        <begin position="82"/>
        <end position="102"/>
    </location>
</feature>
<feature type="transmembrane region" description="Helical" evidence="7">
    <location>
        <begin position="315"/>
        <end position="335"/>
    </location>
</feature>
<dbReference type="Gene3D" id="1.20.1250.20">
    <property type="entry name" value="MFS general substrate transporter like domains"/>
    <property type="match status" value="1"/>
</dbReference>
<evidence type="ECO:0000256" key="4">
    <source>
        <dbReference type="ARBA" id="ARBA00022692"/>
    </source>
</evidence>
<protein>
    <submittedName>
        <fullName evidence="8">YbdA</fullName>
    </submittedName>
</protein>
<feature type="transmembrane region" description="Helical" evidence="7">
    <location>
        <begin position="48"/>
        <end position="70"/>
    </location>
</feature>
<dbReference type="EMBL" id="CP001875">
    <property type="protein sequence ID" value="ADD76744.1"/>
    <property type="molecule type" value="Genomic_DNA"/>
</dbReference>
<feature type="transmembrane region" description="Helical" evidence="7">
    <location>
        <begin position="290"/>
        <end position="308"/>
    </location>
</feature>
<evidence type="ECO:0000256" key="3">
    <source>
        <dbReference type="ARBA" id="ARBA00022475"/>
    </source>
</evidence>
<keyword evidence="6 7" id="KW-0472">Membrane</keyword>
<dbReference type="InterPro" id="IPR036259">
    <property type="entry name" value="MFS_trans_sf"/>
</dbReference>
<keyword evidence="5 7" id="KW-1133">Transmembrane helix</keyword>
<evidence type="ECO:0000313" key="8">
    <source>
        <dbReference type="EMBL" id="ADD76744.1"/>
    </source>
</evidence>
<dbReference type="HOGENOM" id="CLU_034180_4_0_6"/>